<name>A0A9P3G6G1_9APHY</name>
<organism evidence="1 2">
    <name type="scientific">Phanerochaete sordida</name>
    <dbReference type="NCBI Taxonomy" id="48140"/>
    <lineage>
        <taxon>Eukaryota</taxon>
        <taxon>Fungi</taxon>
        <taxon>Dikarya</taxon>
        <taxon>Basidiomycota</taxon>
        <taxon>Agaricomycotina</taxon>
        <taxon>Agaricomycetes</taxon>
        <taxon>Polyporales</taxon>
        <taxon>Phanerochaetaceae</taxon>
        <taxon>Phanerochaete</taxon>
    </lineage>
</organism>
<evidence type="ECO:0000313" key="1">
    <source>
        <dbReference type="EMBL" id="GJE89136.1"/>
    </source>
</evidence>
<dbReference type="AlphaFoldDB" id="A0A9P3G6G1"/>
<reference evidence="1 2" key="1">
    <citation type="submission" date="2021-08" db="EMBL/GenBank/DDBJ databases">
        <title>Draft Genome Sequence of Phanerochaete sordida strain YK-624.</title>
        <authorList>
            <person name="Mori T."/>
            <person name="Dohra H."/>
            <person name="Suzuki T."/>
            <person name="Kawagishi H."/>
            <person name="Hirai H."/>
        </authorList>
    </citation>
    <scope>NUCLEOTIDE SEQUENCE [LARGE SCALE GENOMIC DNA]</scope>
    <source>
        <strain evidence="1 2">YK-624</strain>
    </source>
</reference>
<evidence type="ECO:0000313" key="2">
    <source>
        <dbReference type="Proteomes" id="UP000703269"/>
    </source>
</evidence>
<dbReference type="Proteomes" id="UP000703269">
    <property type="component" value="Unassembled WGS sequence"/>
</dbReference>
<dbReference type="EMBL" id="BPQB01000011">
    <property type="protein sequence ID" value="GJE89136.1"/>
    <property type="molecule type" value="Genomic_DNA"/>
</dbReference>
<protein>
    <submittedName>
        <fullName evidence="1">Uncharacterized protein</fullName>
    </submittedName>
</protein>
<sequence>MRHTCGEPPSVLIDAQRKLGVGLRQGVEHLAGISTLDYVEVWRDIRCFTSTRLMATYSKFHTNGPWNHCQAVISMAISTAPETYEPRIPP</sequence>
<comment type="caution">
    <text evidence="1">The sequence shown here is derived from an EMBL/GenBank/DDBJ whole genome shotgun (WGS) entry which is preliminary data.</text>
</comment>
<accession>A0A9P3G6G1</accession>
<keyword evidence="2" id="KW-1185">Reference proteome</keyword>
<proteinExistence type="predicted"/>
<gene>
    <name evidence="1" type="ORF">PsYK624_052300</name>
</gene>